<feature type="binding site" evidence="7">
    <location>
        <position position="203"/>
    </location>
    <ligand>
        <name>substrate</name>
    </ligand>
</feature>
<dbReference type="EC" id="1.1.1.49" evidence="7"/>
<feature type="domain" description="Glucose-6-phosphate dehydrogenase NAD-binding" evidence="9">
    <location>
        <begin position="33"/>
        <end position="207"/>
    </location>
</feature>
<dbReference type="EMBL" id="JAVREJ010000035">
    <property type="protein sequence ID" value="MDT0353526.1"/>
    <property type="molecule type" value="Genomic_DNA"/>
</dbReference>
<sequence length="493" mass="53117">MDDAKVGPSPNPTSSSTDHATDGAGPHAADVLVLFGITGDLAHKLVLPALYRLVERGELTVPLIGVALTDLDTDGLRRHIADCVHQAFDADGGVDAGVLDKMLADTHLVAGDYADPAVFTHLADIITAQAGPDAFAVHYLAVPPSLFRAVADGIAAAGLAGRSRLVVEKPFGRDLASARELDAHLRLNYPEDRVFRVDHFLGKEPVEDLLVLRFANTLLEPLWNRQWIDHFEITMAENFDVADRGSFYDAVGTVRDVVQNHLLQVLAYVLMDAPLSDGANDQRDAKHRVLRAIRAVDPAEVVRGRYDGYTDTPGVAAGSTTETYVALTLHVDDWRWSGVPVYVRAGKDLPDTLLDIVAVMRTPPRTLFLGEGQKPNADQVRLRLQPDAGVTFTILVKEPGGGDVAVPVPVSVDFRRVLGPVHAAYERIFADALAGDPTHFARMDNLEEAWRIVGPILDATTPPVSYEPGSWGPDAAATLPGPQGWVELPPTGG</sequence>
<organism evidence="11 12">
    <name type="scientific">Pseudonocardia charpentierae</name>
    <dbReference type="NCBI Taxonomy" id="3075545"/>
    <lineage>
        <taxon>Bacteria</taxon>
        <taxon>Bacillati</taxon>
        <taxon>Actinomycetota</taxon>
        <taxon>Actinomycetes</taxon>
        <taxon>Pseudonocardiales</taxon>
        <taxon>Pseudonocardiaceae</taxon>
        <taxon>Pseudonocardia</taxon>
    </lineage>
</organism>
<keyword evidence="5 7" id="KW-0560">Oxidoreductase</keyword>
<evidence type="ECO:0000313" key="12">
    <source>
        <dbReference type="Proteomes" id="UP001183202"/>
    </source>
</evidence>
<evidence type="ECO:0000259" key="10">
    <source>
        <dbReference type="Pfam" id="PF02781"/>
    </source>
</evidence>
<dbReference type="NCBIfam" id="TIGR00871">
    <property type="entry name" value="zwf"/>
    <property type="match status" value="1"/>
</dbReference>
<feature type="binding site" evidence="7">
    <location>
        <position position="347"/>
    </location>
    <ligand>
        <name>substrate</name>
    </ligand>
</feature>
<protein>
    <recommendedName>
        <fullName evidence="7">Glucose-6-phosphate 1-dehydrogenase</fullName>
        <shortName evidence="7">G6PD</shortName>
        <ecNumber evidence="7">1.1.1.49</ecNumber>
    </recommendedName>
</protein>
<evidence type="ECO:0000256" key="6">
    <source>
        <dbReference type="ARBA" id="ARBA00023277"/>
    </source>
</evidence>
<feature type="binding site" evidence="7">
    <location>
        <position position="237"/>
    </location>
    <ligand>
        <name>substrate</name>
    </ligand>
</feature>
<evidence type="ECO:0000313" key="11">
    <source>
        <dbReference type="EMBL" id="MDT0353526.1"/>
    </source>
</evidence>
<comment type="caution">
    <text evidence="7">Lacks conserved residue(s) required for the propagation of feature annotation.</text>
</comment>
<dbReference type="Gene3D" id="3.30.360.10">
    <property type="entry name" value="Dihydrodipicolinate Reductase, domain 2"/>
    <property type="match status" value="1"/>
</dbReference>
<dbReference type="Pfam" id="PF02781">
    <property type="entry name" value="G6PD_C"/>
    <property type="match status" value="1"/>
</dbReference>
<evidence type="ECO:0000256" key="1">
    <source>
        <dbReference type="ARBA" id="ARBA00004937"/>
    </source>
</evidence>
<evidence type="ECO:0000256" key="3">
    <source>
        <dbReference type="ARBA" id="ARBA00022526"/>
    </source>
</evidence>
<feature type="domain" description="Glucose-6-phosphate dehydrogenase C-terminal" evidence="10">
    <location>
        <begin position="210"/>
        <end position="479"/>
    </location>
</feature>
<feature type="binding site" evidence="7">
    <location>
        <position position="199"/>
    </location>
    <ligand>
        <name>substrate</name>
    </ligand>
</feature>
<evidence type="ECO:0000256" key="5">
    <source>
        <dbReference type="ARBA" id="ARBA00023002"/>
    </source>
</evidence>
<evidence type="ECO:0000256" key="4">
    <source>
        <dbReference type="ARBA" id="ARBA00022857"/>
    </source>
</evidence>
<dbReference type="HAMAP" id="MF_00966">
    <property type="entry name" value="G6PD"/>
    <property type="match status" value="1"/>
</dbReference>
<feature type="region of interest" description="Disordered" evidence="8">
    <location>
        <begin position="1"/>
        <end position="23"/>
    </location>
</feature>
<keyword evidence="4 7" id="KW-0521">NADP</keyword>
<comment type="pathway">
    <text evidence="1 7">Carbohydrate degradation; pentose phosphate pathway; D-ribulose 5-phosphate from D-glucose 6-phosphate (oxidative stage): step 1/3.</text>
</comment>
<name>A0ABU2NHU0_9PSEU</name>
<keyword evidence="6 7" id="KW-0119">Carbohydrate metabolism</keyword>
<dbReference type="SUPFAM" id="SSF51735">
    <property type="entry name" value="NAD(P)-binding Rossmann-fold domains"/>
    <property type="match status" value="1"/>
</dbReference>
<comment type="function">
    <text evidence="7">Catalyzes the oxidation of glucose 6-phosphate to 6-phosphogluconolactone.</text>
</comment>
<feature type="binding site" evidence="7">
    <location>
        <position position="169"/>
    </location>
    <ligand>
        <name>NADP(+)</name>
        <dbReference type="ChEBI" id="CHEBI:58349"/>
    </ligand>
</feature>
<accession>A0ABU2NHU0</accession>
<dbReference type="InterPro" id="IPR022675">
    <property type="entry name" value="G6P_DH_C"/>
</dbReference>
<evidence type="ECO:0000259" key="9">
    <source>
        <dbReference type="Pfam" id="PF00479"/>
    </source>
</evidence>
<keyword evidence="3 7" id="KW-0313">Glucose metabolism</keyword>
<keyword evidence="12" id="KW-1185">Reference proteome</keyword>
<feature type="binding site" evidence="7">
    <location>
        <position position="256"/>
    </location>
    <ligand>
        <name>substrate</name>
    </ligand>
</feature>
<dbReference type="InterPro" id="IPR036291">
    <property type="entry name" value="NAD(P)-bd_dom_sf"/>
</dbReference>
<dbReference type="Gene3D" id="3.40.50.720">
    <property type="entry name" value="NAD(P)-binding Rossmann-like Domain"/>
    <property type="match status" value="1"/>
</dbReference>
<dbReference type="RefSeq" id="WP_311560039.1">
    <property type="nucleotide sequence ID" value="NZ_JAVREJ010000035.1"/>
</dbReference>
<comment type="caution">
    <text evidence="11">The sequence shown here is derived from an EMBL/GenBank/DDBJ whole genome shotgun (WGS) entry which is preliminary data.</text>
</comment>
<dbReference type="InterPro" id="IPR022674">
    <property type="entry name" value="G6P_DH_NAD-bd"/>
</dbReference>
<dbReference type="InterPro" id="IPR001282">
    <property type="entry name" value="G6P_DH"/>
</dbReference>
<dbReference type="PIRSF" id="PIRSF000110">
    <property type="entry name" value="G6PD"/>
    <property type="match status" value="1"/>
</dbReference>
<dbReference type="Pfam" id="PF00479">
    <property type="entry name" value="G6PD_N"/>
    <property type="match status" value="1"/>
</dbReference>
<comment type="catalytic activity">
    <reaction evidence="7">
        <text>D-glucose 6-phosphate + NADP(+) = 6-phospho-D-glucono-1,5-lactone + NADPH + H(+)</text>
        <dbReference type="Rhea" id="RHEA:15841"/>
        <dbReference type="ChEBI" id="CHEBI:15378"/>
        <dbReference type="ChEBI" id="CHEBI:57783"/>
        <dbReference type="ChEBI" id="CHEBI:57955"/>
        <dbReference type="ChEBI" id="CHEBI:58349"/>
        <dbReference type="ChEBI" id="CHEBI:61548"/>
        <dbReference type="EC" id="1.1.1.49"/>
    </reaction>
</comment>
<dbReference type="InterPro" id="IPR019796">
    <property type="entry name" value="G6P_DH_AS"/>
</dbReference>
<gene>
    <name evidence="7 11" type="primary">zwf</name>
    <name evidence="11" type="ORF">RM445_28940</name>
</gene>
<reference evidence="12" key="1">
    <citation type="submission" date="2023-07" db="EMBL/GenBank/DDBJ databases">
        <title>30 novel species of actinomycetes from the DSMZ collection.</title>
        <authorList>
            <person name="Nouioui I."/>
        </authorList>
    </citation>
    <scope>NUCLEOTIDE SEQUENCE [LARGE SCALE GENOMIC DNA]</scope>
    <source>
        <strain evidence="12">DSM 45834</strain>
    </source>
</reference>
<evidence type="ECO:0000256" key="2">
    <source>
        <dbReference type="ARBA" id="ARBA00009975"/>
    </source>
</evidence>
<feature type="active site" description="Proton acceptor" evidence="7">
    <location>
        <position position="261"/>
    </location>
</feature>
<dbReference type="PRINTS" id="PR00079">
    <property type="entry name" value="G6PDHDRGNASE"/>
</dbReference>
<dbReference type="PANTHER" id="PTHR23429">
    <property type="entry name" value="GLUCOSE-6-PHOSPHATE 1-DEHYDROGENASE G6PD"/>
    <property type="match status" value="1"/>
</dbReference>
<evidence type="ECO:0000256" key="8">
    <source>
        <dbReference type="SAM" id="MobiDB-lite"/>
    </source>
</evidence>
<dbReference type="PANTHER" id="PTHR23429:SF0">
    <property type="entry name" value="GLUCOSE-6-PHOSPHATE 1-DEHYDROGENASE"/>
    <property type="match status" value="1"/>
</dbReference>
<dbReference type="SUPFAM" id="SSF55347">
    <property type="entry name" value="Glyceraldehyde-3-phosphate dehydrogenase-like, C-terminal domain"/>
    <property type="match status" value="1"/>
</dbReference>
<proteinExistence type="inferred from homology"/>
<evidence type="ECO:0000256" key="7">
    <source>
        <dbReference type="HAMAP-Rule" id="MF_00966"/>
    </source>
</evidence>
<dbReference type="PROSITE" id="PS00069">
    <property type="entry name" value="G6P_DEHYDROGENASE"/>
    <property type="match status" value="1"/>
</dbReference>
<dbReference type="Proteomes" id="UP001183202">
    <property type="component" value="Unassembled WGS sequence"/>
</dbReference>
<comment type="similarity">
    <text evidence="2 7">Belongs to the glucose-6-phosphate dehydrogenase family.</text>
</comment>